<reference evidence="3" key="1">
    <citation type="journal article" date="2019" name="Int. J. Syst. Evol. Microbiol.">
        <title>The Global Catalogue of Microorganisms (GCM) 10K type strain sequencing project: providing services to taxonomists for standard genome sequencing and annotation.</title>
        <authorList>
            <consortium name="The Broad Institute Genomics Platform"/>
            <consortium name="The Broad Institute Genome Sequencing Center for Infectious Disease"/>
            <person name="Wu L."/>
            <person name="Ma J."/>
        </authorList>
    </citation>
    <scope>NUCLEOTIDE SEQUENCE [LARGE SCALE GENOMIC DNA]</scope>
    <source>
        <strain evidence="3">CCM 8933</strain>
    </source>
</reference>
<evidence type="ECO:0000313" key="3">
    <source>
        <dbReference type="Proteomes" id="UP001596282"/>
    </source>
</evidence>
<sequence>MMRWVLGLIGLSWGWLPLKSSADVQQSTYHVTVATSSRATQGDAINQGPLSGVLPQMNESQQWVLCGITLLIIGLLGLLIKLWWNNHQQIKEQS</sequence>
<organism evidence="2 3">
    <name type="scientific">Lactiplantibacillus daowaiensis</name>
    <dbReference type="NCBI Taxonomy" id="2559918"/>
    <lineage>
        <taxon>Bacteria</taxon>
        <taxon>Bacillati</taxon>
        <taxon>Bacillota</taxon>
        <taxon>Bacilli</taxon>
        <taxon>Lactobacillales</taxon>
        <taxon>Lactobacillaceae</taxon>
        <taxon>Lactiplantibacillus</taxon>
    </lineage>
</organism>
<dbReference type="EMBL" id="JBHSSC010000041">
    <property type="protein sequence ID" value="MFC6181722.1"/>
    <property type="molecule type" value="Genomic_DNA"/>
</dbReference>
<comment type="caution">
    <text evidence="2">The sequence shown here is derived from an EMBL/GenBank/DDBJ whole genome shotgun (WGS) entry which is preliminary data.</text>
</comment>
<accession>A0ABW1S1X9</accession>
<keyword evidence="1" id="KW-0812">Transmembrane</keyword>
<proteinExistence type="predicted"/>
<name>A0ABW1S1X9_9LACO</name>
<dbReference type="Proteomes" id="UP001596282">
    <property type="component" value="Unassembled WGS sequence"/>
</dbReference>
<protein>
    <submittedName>
        <fullName evidence="2">Cell surface protein</fullName>
    </submittedName>
</protein>
<gene>
    <name evidence="2" type="ORF">ACFP5Y_10850</name>
</gene>
<evidence type="ECO:0000256" key="1">
    <source>
        <dbReference type="SAM" id="Phobius"/>
    </source>
</evidence>
<keyword evidence="1" id="KW-1133">Transmembrane helix</keyword>
<keyword evidence="3" id="KW-1185">Reference proteome</keyword>
<dbReference type="RefSeq" id="WP_223876607.1">
    <property type="nucleotide sequence ID" value="NZ_BJDJ01000005.1"/>
</dbReference>
<keyword evidence="1" id="KW-0472">Membrane</keyword>
<evidence type="ECO:0000313" key="2">
    <source>
        <dbReference type="EMBL" id="MFC6181722.1"/>
    </source>
</evidence>
<feature type="transmembrane region" description="Helical" evidence="1">
    <location>
        <begin position="62"/>
        <end position="84"/>
    </location>
</feature>